<reference evidence="2" key="1">
    <citation type="submission" date="2021-08" db="EMBL/GenBank/DDBJ databases">
        <title>Global Aspergillus fumigatus from environmental and clinical sources.</title>
        <authorList>
            <person name="Barber A."/>
            <person name="Sae-Ong T."/>
        </authorList>
    </citation>
    <scope>NUCLEOTIDE SEQUENCE</scope>
    <source>
        <strain evidence="2">NRZ-2016-071</strain>
    </source>
</reference>
<dbReference type="GO" id="GO:0005783">
    <property type="term" value="C:endoplasmic reticulum"/>
    <property type="evidence" value="ECO:0007669"/>
    <property type="project" value="TreeGrafter"/>
</dbReference>
<dbReference type="InterPro" id="IPR029058">
    <property type="entry name" value="AB_hydrolase_fold"/>
</dbReference>
<gene>
    <name evidence="2" type="ORF">KXV57_002209</name>
</gene>
<dbReference type="PRINTS" id="PR00111">
    <property type="entry name" value="ABHYDROLASE"/>
</dbReference>
<evidence type="ECO:0000259" key="1">
    <source>
        <dbReference type="Pfam" id="PF00561"/>
    </source>
</evidence>
<dbReference type="Proteomes" id="UP000813423">
    <property type="component" value="Unassembled WGS sequence"/>
</dbReference>
<dbReference type="PANTHER" id="PTHR43139:SF65">
    <property type="entry name" value="HYDROLASE FAMILY PROTEIN, PUTATIVE (AFU_ORTHOLOGUE AFUA_6G07060)-RELATED"/>
    <property type="match status" value="1"/>
</dbReference>
<dbReference type="EMBL" id="JAIBSC010000015">
    <property type="protein sequence ID" value="KAH1909109.1"/>
    <property type="molecule type" value="Genomic_DNA"/>
</dbReference>
<organism evidence="2 3">
    <name type="scientific">Aspergillus fumigatus</name>
    <name type="common">Neosartorya fumigata</name>
    <dbReference type="NCBI Taxonomy" id="746128"/>
    <lineage>
        <taxon>Eukaryota</taxon>
        <taxon>Fungi</taxon>
        <taxon>Dikarya</taxon>
        <taxon>Ascomycota</taxon>
        <taxon>Pezizomycotina</taxon>
        <taxon>Eurotiomycetes</taxon>
        <taxon>Eurotiomycetidae</taxon>
        <taxon>Eurotiales</taxon>
        <taxon>Aspergillaceae</taxon>
        <taxon>Aspergillus</taxon>
        <taxon>Aspergillus subgen. Fumigati</taxon>
    </lineage>
</organism>
<protein>
    <recommendedName>
        <fullName evidence="1">AB hydrolase-1 domain-containing protein</fullName>
    </recommendedName>
</protein>
<dbReference type="InterPro" id="IPR052370">
    <property type="entry name" value="Meta-cleavage_hydrolase"/>
</dbReference>
<evidence type="ECO:0000313" key="2">
    <source>
        <dbReference type="EMBL" id="KAH1909109.1"/>
    </source>
</evidence>
<sequence>MDLGLALVITLLSAPLSVYLYRQIRASLEDIQHTPEELTFTPARSGPAAPGAQTFPKPVYPIDAFPGSRQFKTVYGTIHVFEWGPEDGEKVLLVHGLGTPCIALGDMAKELVRRGYRVMMYDLFGRGYSDAPNDLVFDARLYTTQVLLVLASSPLSWTGASAFHMIGFSLGGSIAVAFAAYHATMLRSVTLVCPGGLIRTSHMKPLDKMLYSSARVIPEWLRLRLFRESLEPRNGAACADVPGEMEDEDDVAFDDVPIAQDRPQVTVGDVIRWQLAANAGFVRSYLSTLRSALVYRRHDRTWRVLADELARRRVADALPGLPGGKVCLIVAERDVIVVGDECASDAAEILGAEAVETHVLGGGHEIAISRARDVISIAVRFWNRR</sequence>
<dbReference type="PANTHER" id="PTHR43139">
    <property type="entry name" value="SI:DKEY-122A22.2"/>
    <property type="match status" value="1"/>
</dbReference>
<feature type="domain" description="AB hydrolase-1" evidence="1">
    <location>
        <begin position="91"/>
        <end position="219"/>
    </location>
</feature>
<accession>A0A229WKE5</accession>
<evidence type="ECO:0000313" key="3">
    <source>
        <dbReference type="Proteomes" id="UP000813423"/>
    </source>
</evidence>
<dbReference type="Gene3D" id="3.40.50.1820">
    <property type="entry name" value="alpha/beta hydrolase"/>
    <property type="match status" value="1"/>
</dbReference>
<name>A0A229WKE5_ASPFM</name>
<comment type="caution">
    <text evidence="2">The sequence shown here is derived from an EMBL/GenBank/DDBJ whole genome shotgun (WGS) entry which is preliminary data.</text>
</comment>
<proteinExistence type="predicted"/>
<dbReference type="Pfam" id="PF00561">
    <property type="entry name" value="Abhydrolase_1"/>
    <property type="match status" value="1"/>
</dbReference>
<dbReference type="OMA" id="IHVFEWG"/>
<dbReference type="InterPro" id="IPR000073">
    <property type="entry name" value="AB_hydrolase_1"/>
</dbReference>
<dbReference type="AlphaFoldDB" id="A0A229WKE5"/>
<dbReference type="SUPFAM" id="SSF53474">
    <property type="entry name" value="alpha/beta-Hydrolases"/>
    <property type="match status" value="1"/>
</dbReference>